<keyword evidence="1" id="KW-1133">Transmembrane helix</keyword>
<comment type="caution">
    <text evidence="3">The sequence shown here is derived from an EMBL/GenBank/DDBJ whole genome shotgun (WGS) entry which is preliminary data.</text>
</comment>
<organism evidence="3">
    <name type="scientific">marine sediment metagenome</name>
    <dbReference type="NCBI Taxonomy" id="412755"/>
    <lineage>
        <taxon>unclassified sequences</taxon>
        <taxon>metagenomes</taxon>
        <taxon>ecological metagenomes</taxon>
    </lineage>
</organism>
<reference evidence="3" key="1">
    <citation type="journal article" date="2015" name="Nature">
        <title>Complex archaea that bridge the gap between prokaryotes and eukaryotes.</title>
        <authorList>
            <person name="Spang A."/>
            <person name="Saw J.H."/>
            <person name="Jorgensen S.L."/>
            <person name="Zaremba-Niedzwiedzka K."/>
            <person name="Martijn J."/>
            <person name="Lind A.E."/>
            <person name="van Eijk R."/>
            <person name="Schleper C."/>
            <person name="Guy L."/>
            <person name="Ettema T.J."/>
        </authorList>
    </citation>
    <scope>NUCLEOTIDE SEQUENCE</scope>
</reference>
<protein>
    <recommendedName>
        <fullName evidence="2">DUF6785 domain-containing protein</fullName>
    </recommendedName>
</protein>
<gene>
    <name evidence="3" type="ORF">LCGC14_1960830</name>
</gene>
<evidence type="ECO:0000256" key="1">
    <source>
        <dbReference type="SAM" id="Phobius"/>
    </source>
</evidence>
<accession>A0A0F9G317</accession>
<feature type="non-terminal residue" evidence="3">
    <location>
        <position position="138"/>
    </location>
</feature>
<dbReference type="EMBL" id="LAZR01021588">
    <property type="protein sequence ID" value="KKL84826.1"/>
    <property type="molecule type" value="Genomic_DNA"/>
</dbReference>
<dbReference type="Pfam" id="PF20581">
    <property type="entry name" value="DUF6785"/>
    <property type="match status" value="1"/>
</dbReference>
<keyword evidence="1" id="KW-0472">Membrane</keyword>
<feature type="transmembrane region" description="Helical" evidence="1">
    <location>
        <begin position="70"/>
        <end position="89"/>
    </location>
</feature>
<dbReference type="AlphaFoldDB" id="A0A0F9G317"/>
<dbReference type="InterPro" id="IPR046712">
    <property type="entry name" value="DUF6785"/>
</dbReference>
<proteinExistence type="predicted"/>
<name>A0A0F9G317_9ZZZZ</name>
<feature type="transmembrane region" description="Helical" evidence="1">
    <location>
        <begin position="36"/>
        <end position="58"/>
    </location>
</feature>
<evidence type="ECO:0000259" key="2">
    <source>
        <dbReference type="Pfam" id="PF20581"/>
    </source>
</evidence>
<evidence type="ECO:0000313" key="3">
    <source>
        <dbReference type="EMBL" id="KKL84826.1"/>
    </source>
</evidence>
<feature type="domain" description="DUF6785" evidence="2">
    <location>
        <begin position="2"/>
        <end position="134"/>
    </location>
</feature>
<keyword evidence="1" id="KW-0812">Transmembrane</keyword>
<sequence length="138" mass="15107">MTIRALILGLLGAAFIAAAGYVNDGLIRNTFLVGNHFPISVFGLLILVVICVNPVLGLLHRWLRLRASELAVVVAMMLAACSIPSSGLMRTFTSTLVMPLQYDRIRPDWRAEGIIEYLPAELMPAEAREDPVVVDGYI</sequence>